<dbReference type="AlphaFoldDB" id="A0A0C2HBN9"/>
<dbReference type="Proteomes" id="UP000054047">
    <property type="component" value="Unassembled WGS sequence"/>
</dbReference>
<proteinExistence type="predicted"/>
<dbReference type="OrthoDB" id="616263at2759"/>
<dbReference type="EMBL" id="KN726225">
    <property type="protein sequence ID" value="KIH69074.1"/>
    <property type="molecule type" value="Genomic_DNA"/>
</dbReference>
<evidence type="ECO:0000313" key="1">
    <source>
        <dbReference type="EMBL" id="KIH69074.1"/>
    </source>
</evidence>
<keyword evidence="2" id="KW-1185">Reference proteome</keyword>
<gene>
    <name evidence="1" type="ORF">ANCDUO_00584</name>
</gene>
<reference evidence="1 2" key="1">
    <citation type="submission" date="2013-12" db="EMBL/GenBank/DDBJ databases">
        <title>Draft genome of the parsitic nematode Ancylostoma duodenale.</title>
        <authorList>
            <person name="Mitreva M."/>
        </authorList>
    </citation>
    <scope>NUCLEOTIDE SEQUENCE [LARGE SCALE GENOMIC DNA]</scope>
    <source>
        <strain evidence="1 2">Zhejiang</strain>
    </source>
</reference>
<accession>A0A0C2HBN9</accession>
<protein>
    <submittedName>
        <fullName evidence="1">Uncharacterized protein</fullName>
    </submittedName>
</protein>
<evidence type="ECO:0000313" key="2">
    <source>
        <dbReference type="Proteomes" id="UP000054047"/>
    </source>
</evidence>
<name>A0A0C2HBN9_9BILA</name>
<sequence length="87" mass="10028">MFGIWWGVHIVKCQQLLDEGSTVTAGAFFEQLRNLKANVENFQTCDDIKKALEHFFEGQFSAFWSMGIYDPPKSWQKTIDANGAYFK</sequence>
<organism evidence="1 2">
    <name type="scientific">Ancylostoma duodenale</name>
    <dbReference type="NCBI Taxonomy" id="51022"/>
    <lineage>
        <taxon>Eukaryota</taxon>
        <taxon>Metazoa</taxon>
        <taxon>Ecdysozoa</taxon>
        <taxon>Nematoda</taxon>
        <taxon>Chromadorea</taxon>
        <taxon>Rhabditida</taxon>
        <taxon>Rhabditina</taxon>
        <taxon>Rhabditomorpha</taxon>
        <taxon>Strongyloidea</taxon>
        <taxon>Ancylostomatidae</taxon>
        <taxon>Ancylostomatinae</taxon>
        <taxon>Ancylostoma</taxon>
    </lineage>
</organism>